<name>A0AB32W707_THECC</name>
<dbReference type="AlphaFoldDB" id="A0AB32W707"/>
<comment type="subcellular location">
    <subcellularLocation>
        <location evidence="1">Cell envelope</location>
    </subcellularLocation>
</comment>
<organism evidence="2 3">
    <name type="scientific">Theobroma cacao</name>
    <name type="common">Cacao</name>
    <name type="synonym">Cocoa</name>
    <dbReference type="NCBI Taxonomy" id="3641"/>
    <lineage>
        <taxon>Eukaryota</taxon>
        <taxon>Viridiplantae</taxon>
        <taxon>Streptophyta</taxon>
        <taxon>Embryophyta</taxon>
        <taxon>Tracheophyta</taxon>
        <taxon>Spermatophyta</taxon>
        <taxon>Magnoliopsida</taxon>
        <taxon>eudicotyledons</taxon>
        <taxon>Gunneridae</taxon>
        <taxon>Pentapetalae</taxon>
        <taxon>rosids</taxon>
        <taxon>malvids</taxon>
        <taxon>Malvales</taxon>
        <taxon>Malvaceae</taxon>
        <taxon>Byttnerioideae</taxon>
        <taxon>Theobroma</taxon>
    </lineage>
</organism>
<sequence length="181" mass="20166">MGEGNFFTGSFPAWVYQLREIETIDLSRNLLSGQIPDRLSALRRSAVLRLSNNGFSRRIPNINGLWQLQTLELDSNMFFGNLPMLPKRFRTLTSCHSLLSGPITSLGTLEQLRSVDVSCNRFSGSISKGVLALPPLNHINVSFNQLTVTEVDNTYEIGSPLQVLDAQENHLQGHLPLNMVT</sequence>
<reference evidence="2" key="1">
    <citation type="journal article" date="1997" name="Nucleic Acids Res.">
        <title>tRNAscan-SE: a program for improved detection of transfer RNA genes in genomic sequence.</title>
        <authorList>
            <person name="Lowe T.M."/>
            <person name="Eddy S.R."/>
        </authorList>
    </citation>
    <scope>NUCLEOTIDE SEQUENCE [LARGE SCALE GENOMIC DNA]</scope>
    <source>
        <strain evidence="2">r\B97-61/B2</strain>
    </source>
</reference>
<dbReference type="RefSeq" id="XP_017975202.1">
    <property type="nucleotide sequence ID" value="XM_018119713.1"/>
</dbReference>
<dbReference type="InterPro" id="IPR032675">
    <property type="entry name" value="LRR_dom_sf"/>
</dbReference>
<dbReference type="PANTHER" id="PTHR48059">
    <property type="entry name" value="POLYGALACTURONASE INHIBITOR 1"/>
    <property type="match status" value="1"/>
</dbReference>
<dbReference type="KEGG" id="tcc:108661778"/>
<dbReference type="Proteomes" id="UP000694886">
    <property type="component" value="Chromosome 4"/>
</dbReference>
<accession>A0AB32W707</accession>
<dbReference type="SUPFAM" id="SSF52058">
    <property type="entry name" value="L domain-like"/>
    <property type="match status" value="1"/>
</dbReference>
<dbReference type="Gramene" id="Tc04v2_t014200.1">
    <property type="protein sequence ID" value="Tc04v2_p014200.1"/>
    <property type="gene ID" value="Tc04v2_g014200"/>
</dbReference>
<evidence type="ECO:0000313" key="3">
    <source>
        <dbReference type="RefSeq" id="XP_017975202.1"/>
    </source>
</evidence>
<dbReference type="InterPro" id="IPR001611">
    <property type="entry name" value="Leu-rich_rpt"/>
</dbReference>
<protein>
    <submittedName>
        <fullName evidence="3">Probable inactive leucine-rich repeat receptor-like protein kinase At3g03770</fullName>
    </submittedName>
</protein>
<evidence type="ECO:0000313" key="2">
    <source>
        <dbReference type="Proteomes" id="UP000694886"/>
    </source>
</evidence>
<dbReference type="InterPro" id="IPR051848">
    <property type="entry name" value="PGIP"/>
</dbReference>
<dbReference type="PANTHER" id="PTHR48059:SF30">
    <property type="entry name" value="OS06G0587000 PROTEIN"/>
    <property type="match status" value="1"/>
</dbReference>
<evidence type="ECO:0000256" key="1">
    <source>
        <dbReference type="ARBA" id="ARBA00004196"/>
    </source>
</evidence>
<dbReference type="Gene3D" id="3.80.10.10">
    <property type="entry name" value="Ribonuclease Inhibitor"/>
    <property type="match status" value="2"/>
</dbReference>
<dbReference type="Pfam" id="PF00560">
    <property type="entry name" value="LRR_1"/>
    <property type="match status" value="1"/>
</dbReference>
<proteinExistence type="predicted"/>
<reference evidence="3" key="2">
    <citation type="submission" date="2025-08" db="UniProtKB">
        <authorList>
            <consortium name="RefSeq"/>
        </authorList>
    </citation>
    <scope>IDENTIFICATION</scope>
</reference>
<dbReference type="GeneID" id="108661778"/>
<gene>
    <name evidence="3" type="primary">LOC108661778</name>
</gene>